<dbReference type="EMBL" id="JSVU01000003">
    <property type="protein sequence ID" value="KJJ39025.1"/>
    <property type="molecule type" value="Genomic_DNA"/>
</dbReference>
<keyword evidence="3" id="KW-1185">Reference proteome</keyword>
<gene>
    <name evidence="2" type="ORF">MB09_06240</name>
</gene>
<dbReference type="Pfam" id="PF12681">
    <property type="entry name" value="Glyoxalase_2"/>
    <property type="match status" value="1"/>
</dbReference>
<evidence type="ECO:0000313" key="2">
    <source>
        <dbReference type="EMBL" id="KJJ39025.1"/>
    </source>
</evidence>
<evidence type="ECO:0000313" key="3">
    <source>
        <dbReference type="Proteomes" id="UP000033497"/>
    </source>
</evidence>
<proteinExistence type="predicted"/>
<name>A0ABR5DJR9_9FLAO</name>
<comment type="caution">
    <text evidence="2">The sequence shown here is derived from an EMBL/GenBank/DDBJ whole genome shotgun (WGS) entry which is preliminary data.</text>
</comment>
<sequence length="132" mass="14443">METIEFILYVADQARSAEFYEGLLKTSPSLNVPGMTEFNLSETVKLGLMPESGISNIICPAMPHPKTANGIPRCELYLKVKNPAEYIQRAIQLGGKNISGLQARDWGDTVGYLADLDGHIIAFAKTTINSKL</sequence>
<dbReference type="SUPFAM" id="SSF54593">
    <property type="entry name" value="Glyoxalase/Bleomycin resistance protein/Dihydroxybiphenyl dioxygenase"/>
    <property type="match status" value="1"/>
</dbReference>
<evidence type="ECO:0000259" key="1">
    <source>
        <dbReference type="PROSITE" id="PS51819"/>
    </source>
</evidence>
<dbReference type="PROSITE" id="PS51819">
    <property type="entry name" value="VOC"/>
    <property type="match status" value="1"/>
</dbReference>
<dbReference type="Gene3D" id="3.30.720.110">
    <property type="match status" value="1"/>
</dbReference>
<organism evidence="2 3">
    <name type="scientific">Aequorivita vladivostokensis</name>
    <dbReference type="NCBI Taxonomy" id="171194"/>
    <lineage>
        <taxon>Bacteria</taxon>
        <taxon>Pseudomonadati</taxon>
        <taxon>Bacteroidota</taxon>
        <taxon>Flavobacteriia</taxon>
        <taxon>Flavobacteriales</taxon>
        <taxon>Flavobacteriaceae</taxon>
        <taxon>Aequorivita</taxon>
    </lineage>
</organism>
<dbReference type="InterPro" id="IPR037523">
    <property type="entry name" value="VOC_core"/>
</dbReference>
<accession>A0ABR5DJR9</accession>
<dbReference type="Gene3D" id="3.30.720.120">
    <property type="match status" value="1"/>
</dbReference>
<protein>
    <recommendedName>
        <fullName evidence="1">VOC domain-containing protein</fullName>
    </recommendedName>
</protein>
<feature type="domain" description="VOC" evidence="1">
    <location>
        <begin position="1"/>
        <end position="126"/>
    </location>
</feature>
<dbReference type="InterPro" id="IPR029068">
    <property type="entry name" value="Glyas_Bleomycin-R_OHBP_Dase"/>
</dbReference>
<dbReference type="Proteomes" id="UP000033497">
    <property type="component" value="Unassembled WGS sequence"/>
</dbReference>
<dbReference type="InterPro" id="IPR025870">
    <property type="entry name" value="Glyoxalase-like_dom"/>
</dbReference>
<reference evidence="2 3" key="1">
    <citation type="submission" date="2014-10" db="EMBL/GenBank/DDBJ databases">
        <title>Genome sequencing of Vitellibacter vladivostokensis KMM 3516.</title>
        <authorList>
            <person name="Thevarajoo S."/>
            <person name="Selvaratnam C."/>
            <person name="Goh K.M."/>
            <person name="Chong C.S."/>
        </authorList>
    </citation>
    <scope>NUCLEOTIDE SEQUENCE [LARGE SCALE GENOMIC DNA]</scope>
    <source>
        <strain evidence="2 3">KMM 3516</strain>
    </source>
</reference>
<dbReference type="RefSeq" id="WP_045080020.1">
    <property type="nucleotide sequence ID" value="NZ_JSVU01000003.1"/>
</dbReference>